<dbReference type="EMBL" id="DS231701">
    <property type="protein sequence ID" value="KNB03582.1"/>
    <property type="molecule type" value="Genomic_DNA"/>
</dbReference>
<dbReference type="RefSeq" id="XP_018241627.1">
    <property type="nucleotide sequence ID" value="XM_018399353.1"/>
</dbReference>
<accession>A0A0J9WLD3</accession>
<organism evidence="1 2">
    <name type="scientific">Fusarium oxysporum f. sp. lycopersici (strain 4287 / CBS 123668 / FGSC 9935 / NRRL 34936)</name>
    <name type="common">Fusarium vascular wilt of tomato</name>
    <dbReference type="NCBI Taxonomy" id="426428"/>
    <lineage>
        <taxon>Eukaryota</taxon>
        <taxon>Fungi</taxon>
        <taxon>Dikarya</taxon>
        <taxon>Ascomycota</taxon>
        <taxon>Pezizomycotina</taxon>
        <taxon>Sordariomycetes</taxon>
        <taxon>Hypocreomycetidae</taxon>
        <taxon>Hypocreales</taxon>
        <taxon>Nectriaceae</taxon>
        <taxon>Fusarium</taxon>
        <taxon>Fusarium oxysporum species complex</taxon>
    </lineage>
</organism>
<protein>
    <submittedName>
        <fullName evidence="1">Uncharacterized protein</fullName>
    </submittedName>
</protein>
<name>A0A0J9WLD3_FUSO4</name>
<evidence type="ECO:0000313" key="1">
    <source>
        <dbReference type="EMBL" id="KNB03582.1"/>
    </source>
</evidence>
<dbReference type="VEuPathDB" id="FungiDB:FOXG_19163"/>
<dbReference type="GeneID" id="28959869"/>
<sequence>MSLSAQDCIVRHFALNSDDRQKANHAFMDYKQLILSRRRSKKSRSKKACGKAPSTQQERRCCRLFLSRVSC</sequence>
<evidence type="ECO:0000313" key="2">
    <source>
        <dbReference type="Proteomes" id="UP000009097"/>
    </source>
</evidence>
<dbReference type="KEGG" id="fox:FOXG_19163"/>
<reference evidence="1" key="2">
    <citation type="journal article" date="2010" name="Nature">
        <title>Comparative genomics reveals mobile pathogenicity chromosomes in Fusarium.</title>
        <authorList>
            <person name="Ma L.J."/>
            <person name="van der Does H.C."/>
            <person name="Borkovich K.A."/>
            <person name="Coleman J.J."/>
            <person name="Daboussi M.J."/>
            <person name="Di Pietro A."/>
            <person name="Dufresne M."/>
            <person name="Freitag M."/>
            <person name="Grabherr M."/>
            <person name="Henrissat B."/>
            <person name="Houterman P.M."/>
            <person name="Kang S."/>
            <person name="Shim W.B."/>
            <person name="Woloshuk C."/>
            <person name="Xie X."/>
            <person name="Xu J.R."/>
            <person name="Antoniw J."/>
            <person name="Baker S.E."/>
            <person name="Bluhm B.H."/>
            <person name="Breakspear A."/>
            <person name="Brown D.W."/>
            <person name="Butchko R.A."/>
            <person name="Chapman S."/>
            <person name="Coulson R."/>
            <person name="Coutinho P.M."/>
            <person name="Danchin E.G."/>
            <person name="Diener A."/>
            <person name="Gale L.R."/>
            <person name="Gardiner D.M."/>
            <person name="Goff S."/>
            <person name="Hammond-Kosack K.E."/>
            <person name="Hilburn K."/>
            <person name="Hua-Van A."/>
            <person name="Jonkers W."/>
            <person name="Kazan K."/>
            <person name="Kodira C.D."/>
            <person name="Koehrsen M."/>
            <person name="Kumar L."/>
            <person name="Lee Y.H."/>
            <person name="Li L."/>
            <person name="Manners J.M."/>
            <person name="Miranda-Saavedra D."/>
            <person name="Mukherjee M."/>
            <person name="Park G."/>
            <person name="Park J."/>
            <person name="Park S.Y."/>
            <person name="Proctor R.H."/>
            <person name="Regev A."/>
            <person name="Ruiz-Roldan M.C."/>
            <person name="Sain D."/>
            <person name="Sakthikumar S."/>
            <person name="Sykes S."/>
            <person name="Schwartz D.C."/>
            <person name="Turgeon B.G."/>
            <person name="Wapinski I."/>
            <person name="Yoder O."/>
            <person name="Young S."/>
            <person name="Zeng Q."/>
            <person name="Zhou S."/>
            <person name="Galagan J."/>
            <person name="Cuomo C.A."/>
            <person name="Kistler H.C."/>
            <person name="Rep M."/>
        </authorList>
    </citation>
    <scope>NUCLEOTIDE SEQUENCE [LARGE SCALE GENOMIC DNA]</scope>
    <source>
        <strain evidence="1">4287</strain>
    </source>
</reference>
<dbReference type="AlphaFoldDB" id="A0A0J9WLD3"/>
<proteinExistence type="predicted"/>
<gene>
    <name evidence="1" type="ORF">FOXG_19163</name>
</gene>
<dbReference type="Proteomes" id="UP000009097">
    <property type="component" value="Unassembled WGS sequence"/>
</dbReference>
<reference evidence="1" key="1">
    <citation type="submission" date="2007-04" db="EMBL/GenBank/DDBJ databases">
        <authorList>
            <consortium name="The Broad Institute Genome Sequencing Platform"/>
            <person name="Birren B."/>
            <person name="Lander E."/>
            <person name="Galagan J."/>
            <person name="Nusbaum C."/>
            <person name="Devon K."/>
            <person name="Ma L.-J."/>
            <person name="Jaffe D."/>
            <person name="Butler J."/>
            <person name="Alvarez P."/>
            <person name="Gnerre S."/>
            <person name="Grabherr M."/>
            <person name="Kleber M."/>
            <person name="Mauceli E."/>
            <person name="Brockman W."/>
            <person name="MacCallum I.A."/>
            <person name="Young S."/>
            <person name="LaButti K."/>
            <person name="DeCaprio D."/>
            <person name="Crawford M."/>
            <person name="Koehrsen M."/>
            <person name="Engels R."/>
            <person name="Montgomery P."/>
            <person name="Pearson M."/>
            <person name="Howarth C."/>
            <person name="Larson L."/>
            <person name="White J."/>
            <person name="O'Leary S."/>
            <person name="Kodira C."/>
            <person name="Zeng Q."/>
            <person name="Yandava C."/>
            <person name="Alvarado L."/>
            <person name="Kistler C."/>
            <person name="Shim W.-B."/>
            <person name="Kang S."/>
            <person name="Woloshuk C."/>
        </authorList>
    </citation>
    <scope>NUCLEOTIDE SEQUENCE</scope>
    <source>
        <strain evidence="1">4287</strain>
    </source>
</reference>